<gene>
    <name evidence="2" type="ORF">C7C56_019055</name>
</gene>
<evidence type="ECO:0000313" key="2">
    <source>
        <dbReference type="EMBL" id="PWF44696.1"/>
    </source>
</evidence>
<reference evidence="2 3" key="1">
    <citation type="submission" date="2018-04" db="EMBL/GenBank/DDBJ databases">
        <title>Massilia violaceinigra sp. nov., a novel purple-pigmented bacterium isolated from Tianshan glacier, Xinjiang, China.</title>
        <authorList>
            <person name="Wang H."/>
        </authorList>
    </citation>
    <scope>NUCLEOTIDE SEQUENCE [LARGE SCALE GENOMIC DNA]</scope>
    <source>
        <strain evidence="2 3">B448-2</strain>
    </source>
</reference>
<organism evidence="2 3">
    <name type="scientific">Massilia glaciei</name>
    <dbReference type="NCBI Taxonomy" id="1524097"/>
    <lineage>
        <taxon>Bacteria</taxon>
        <taxon>Pseudomonadati</taxon>
        <taxon>Pseudomonadota</taxon>
        <taxon>Betaproteobacteria</taxon>
        <taxon>Burkholderiales</taxon>
        <taxon>Oxalobacteraceae</taxon>
        <taxon>Telluria group</taxon>
        <taxon>Massilia</taxon>
    </lineage>
</organism>
<keyword evidence="3" id="KW-1185">Reference proteome</keyword>
<dbReference type="Proteomes" id="UP000241421">
    <property type="component" value="Unassembled WGS sequence"/>
</dbReference>
<dbReference type="AlphaFoldDB" id="A0A2U2HGY5"/>
<feature type="compositionally biased region" description="Basic residues" evidence="1">
    <location>
        <begin position="48"/>
        <end position="59"/>
    </location>
</feature>
<name>A0A2U2HGY5_9BURK</name>
<protein>
    <submittedName>
        <fullName evidence="2">Uncharacterized protein</fullName>
    </submittedName>
</protein>
<evidence type="ECO:0000313" key="3">
    <source>
        <dbReference type="Proteomes" id="UP000241421"/>
    </source>
</evidence>
<comment type="caution">
    <text evidence="2">The sequence shown here is derived from an EMBL/GenBank/DDBJ whole genome shotgun (WGS) entry which is preliminary data.</text>
</comment>
<proteinExistence type="predicted"/>
<evidence type="ECO:0000256" key="1">
    <source>
        <dbReference type="SAM" id="MobiDB-lite"/>
    </source>
</evidence>
<sequence>MRRVCPRPAPGPRGSIFYAGPAWRTFGGAPRPACARARRGARPEFPRRGARRRACRRRPSGAPSAWCNAGRARRWPAPATARRRRRCRACRRS</sequence>
<accession>A0A2U2HGY5</accession>
<feature type="region of interest" description="Disordered" evidence="1">
    <location>
        <begin position="30"/>
        <end position="68"/>
    </location>
</feature>
<dbReference type="EMBL" id="PXWF02000263">
    <property type="protein sequence ID" value="PWF44696.1"/>
    <property type="molecule type" value="Genomic_DNA"/>
</dbReference>